<sequence>MLPHSNHALVHDRDPFPVTRPQVLPNNGVNHDGNNLAASKSEAELSNQLAHNKHIRDGEFNAAVEDPTPLAQCFRTGNPGRYIPRNYTTVRIHASLSSQQRPLFIHSSKLPTTMLEPRPSSISKFILPVIVPTHSTNTVLTRLLPAMQYQPIHSVDLLRSGTEASPISISGDCSALSERLNVGMMQAHRMCLLCLVRVASKTINREGSEIVPVVVDPVIGKNLRPRYGEGVTVMYEGVIGMRQHDGRGCILAGKMWVPIRRVRGTQELMARSMSLICVTVLLDSASSESNIPHS</sequence>
<accession>A0A9P6DRS0</accession>
<comment type="caution">
    <text evidence="1">The sequence shown here is derived from an EMBL/GenBank/DDBJ whole genome shotgun (WGS) entry which is preliminary data.</text>
</comment>
<evidence type="ECO:0000313" key="1">
    <source>
        <dbReference type="EMBL" id="KAF9512496.1"/>
    </source>
</evidence>
<proteinExistence type="predicted"/>
<dbReference type="AlphaFoldDB" id="A0A9P6DRS0"/>
<dbReference type="Proteomes" id="UP000886523">
    <property type="component" value="Unassembled WGS sequence"/>
</dbReference>
<organism evidence="1 2">
    <name type="scientific">Hydnum rufescens UP504</name>
    <dbReference type="NCBI Taxonomy" id="1448309"/>
    <lineage>
        <taxon>Eukaryota</taxon>
        <taxon>Fungi</taxon>
        <taxon>Dikarya</taxon>
        <taxon>Basidiomycota</taxon>
        <taxon>Agaricomycotina</taxon>
        <taxon>Agaricomycetes</taxon>
        <taxon>Cantharellales</taxon>
        <taxon>Hydnaceae</taxon>
        <taxon>Hydnum</taxon>
    </lineage>
</organism>
<name>A0A9P6DRS0_9AGAM</name>
<evidence type="ECO:0000313" key="2">
    <source>
        <dbReference type="Proteomes" id="UP000886523"/>
    </source>
</evidence>
<reference evidence="1" key="1">
    <citation type="journal article" date="2020" name="Nat. Commun.">
        <title>Large-scale genome sequencing of mycorrhizal fungi provides insights into the early evolution of symbiotic traits.</title>
        <authorList>
            <person name="Miyauchi S."/>
            <person name="Kiss E."/>
            <person name="Kuo A."/>
            <person name="Drula E."/>
            <person name="Kohler A."/>
            <person name="Sanchez-Garcia M."/>
            <person name="Morin E."/>
            <person name="Andreopoulos B."/>
            <person name="Barry K.W."/>
            <person name="Bonito G."/>
            <person name="Buee M."/>
            <person name="Carver A."/>
            <person name="Chen C."/>
            <person name="Cichocki N."/>
            <person name="Clum A."/>
            <person name="Culley D."/>
            <person name="Crous P.W."/>
            <person name="Fauchery L."/>
            <person name="Girlanda M."/>
            <person name="Hayes R.D."/>
            <person name="Keri Z."/>
            <person name="LaButti K."/>
            <person name="Lipzen A."/>
            <person name="Lombard V."/>
            <person name="Magnuson J."/>
            <person name="Maillard F."/>
            <person name="Murat C."/>
            <person name="Nolan M."/>
            <person name="Ohm R.A."/>
            <person name="Pangilinan J."/>
            <person name="Pereira M.F."/>
            <person name="Perotto S."/>
            <person name="Peter M."/>
            <person name="Pfister S."/>
            <person name="Riley R."/>
            <person name="Sitrit Y."/>
            <person name="Stielow J.B."/>
            <person name="Szollosi G."/>
            <person name="Zifcakova L."/>
            <person name="Stursova M."/>
            <person name="Spatafora J.W."/>
            <person name="Tedersoo L."/>
            <person name="Vaario L.M."/>
            <person name="Yamada A."/>
            <person name="Yan M."/>
            <person name="Wang P."/>
            <person name="Xu J."/>
            <person name="Bruns T."/>
            <person name="Baldrian P."/>
            <person name="Vilgalys R."/>
            <person name="Dunand C."/>
            <person name="Henrissat B."/>
            <person name="Grigoriev I.V."/>
            <person name="Hibbett D."/>
            <person name="Nagy L.G."/>
            <person name="Martin F.M."/>
        </authorList>
    </citation>
    <scope>NUCLEOTIDE SEQUENCE</scope>
    <source>
        <strain evidence="1">UP504</strain>
    </source>
</reference>
<keyword evidence="2" id="KW-1185">Reference proteome</keyword>
<dbReference type="OrthoDB" id="413460at2759"/>
<gene>
    <name evidence="1" type="ORF">BS47DRAFT_1394097</name>
</gene>
<protein>
    <submittedName>
        <fullName evidence="1">Uncharacterized protein</fullName>
    </submittedName>
</protein>
<dbReference type="EMBL" id="MU128985">
    <property type="protein sequence ID" value="KAF9512496.1"/>
    <property type="molecule type" value="Genomic_DNA"/>
</dbReference>